<protein>
    <recommendedName>
        <fullName evidence="3">Lipoprotein</fullName>
    </recommendedName>
</protein>
<evidence type="ECO:0000313" key="1">
    <source>
        <dbReference type="EMBL" id="MFI9099574.1"/>
    </source>
</evidence>
<name>A0ABW8BZG5_9ACTN</name>
<evidence type="ECO:0008006" key="3">
    <source>
        <dbReference type="Google" id="ProtNLM"/>
    </source>
</evidence>
<sequence>MWAKRVIRGVAGVIGAAAVLGGCSVGEGAPEGWKVMRGGSVAVAHPKVWEETRPAGKGAAAGAQASAVLRGTGGRPVGEITVSPGGATRRGVRARTMTIDGRPARQLGYVERAADGSRNRAVEVTTTDSHGRPVLVRVSGPDVDGWSDELRQIVNSIDVG</sequence>
<dbReference type="PROSITE" id="PS51257">
    <property type="entry name" value="PROKAR_LIPOPROTEIN"/>
    <property type="match status" value="1"/>
</dbReference>
<keyword evidence="2" id="KW-1185">Reference proteome</keyword>
<organism evidence="1 2">
    <name type="scientific">Streptomyces fildesensis</name>
    <dbReference type="NCBI Taxonomy" id="375757"/>
    <lineage>
        <taxon>Bacteria</taxon>
        <taxon>Bacillati</taxon>
        <taxon>Actinomycetota</taxon>
        <taxon>Actinomycetes</taxon>
        <taxon>Kitasatosporales</taxon>
        <taxon>Streptomycetaceae</taxon>
        <taxon>Streptomyces</taxon>
    </lineage>
</organism>
<accession>A0ABW8BZG5</accession>
<reference evidence="1 2" key="1">
    <citation type="submission" date="2024-10" db="EMBL/GenBank/DDBJ databases">
        <title>The Natural Products Discovery Center: Release of the First 8490 Sequenced Strains for Exploring Actinobacteria Biosynthetic Diversity.</title>
        <authorList>
            <person name="Kalkreuter E."/>
            <person name="Kautsar S.A."/>
            <person name="Yang D."/>
            <person name="Bader C.D."/>
            <person name="Teijaro C.N."/>
            <person name="Fluegel L."/>
            <person name="Davis C.M."/>
            <person name="Simpson J.R."/>
            <person name="Lauterbach L."/>
            <person name="Steele A.D."/>
            <person name="Gui C."/>
            <person name="Meng S."/>
            <person name="Li G."/>
            <person name="Viehrig K."/>
            <person name="Ye F."/>
            <person name="Su P."/>
            <person name="Kiefer A.F."/>
            <person name="Nichols A."/>
            <person name="Cepeda A.J."/>
            <person name="Yan W."/>
            <person name="Fan B."/>
            <person name="Jiang Y."/>
            <person name="Adhikari A."/>
            <person name="Zheng C.-J."/>
            <person name="Schuster L."/>
            <person name="Cowan T.M."/>
            <person name="Smanski M.J."/>
            <person name="Chevrette M.G."/>
            <person name="De Carvalho L.P.S."/>
            <person name="Shen B."/>
        </authorList>
    </citation>
    <scope>NUCLEOTIDE SEQUENCE [LARGE SCALE GENOMIC DNA]</scope>
    <source>
        <strain evidence="1 2">NPDC053399</strain>
    </source>
</reference>
<comment type="caution">
    <text evidence="1">The sequence shown here is derived from an EMBL/GenBank/DDBJ whole genome shotgun (WGS) entry which is preliminary data.</text>
</comment>
<dbReference type="Proteomes" id="UP001614394">
    <property type="component" value="Unassembled WGS sequence"/>
</dbReference>
<gene>
    <name evidence="1" type="ORF">ACIGXA_03545</name>
</gene>
<dbReference type="EMBL" id="JBITYG010000001">
    <property type="protein sequence ID" value="MFI9099574.1"/>
    <property type="molecule type" value="Genomic_DNA"/>
</dbReference>
<dbReference type="RefSeq" id="WP_399644015.1">
    <property type="nucleotide sequence ID" value="NZ_JBITYG010000001.1"/>
</dbReference>
<proteinExistence type="predicted"/>
<evidence type="ECO:0000313" key="2">
    <source>
        <dbReference type="Proteomes" id="UP001614394"/>
    </source>
</evidence>